<accession>A0A2N8P7V6</accession>
<evidence type="ECO:0000313" key="3">
    <source>
        <dbReference type="Proteomes" id="UP000236047"/>
    </source>
</evidence>
<reference evidence="3" key="1">
    <citation type="submission" date="2015-09" db="EMBL/GenBank/DDBJ databases">
        <authorList>
            <person name="Graham D.E."/>
            <person name="Mahan K.M."/>
            <person name="Klingeman D.M."/>
            <person name="Fida T."/>
            <person name="Giannone R.J."/>
            <person name="Hettich R.L."/>
            <person name="Parry R.J."/>
            <person name="Spain J.C."/>
        </authorList>
    </citation>
    <scope>NUCLEOTIDE SEQUENCE [LARGE SCALE GENOMIC DNA]</scope>
    <source>
        <strain evidence="3">JCM 4701</strain>
    </source>
</reference>
<comment type="caution">
    <text evidence="2">The sequence shown here is derived from an EMBL/GenBank/DDBJ whole genome shotgun (WGS) entry which is preliminary data.</text>
</comment>
<feature type="region of interest" description="Disordered" evidence="1">
    <location>
        <begin position="133"/>
        <end position="155"/>
    </location>
</feature>
<dbReference type="EMBL" id="LJSN01000003">
    <property type="protein sequence ID" value="PNE37103.1"/>
    <property type="molecule type" value="Genomic_DNA"/>
</dbReference>
<name>A0A2N8P7V6_STRNR</name>
<evidence type="ECO:0008006" key="4">
    <source>
        <dbReference type="Google" id="ProtNLM"/>
    </source>
</evidence>
<proteinExistence type="predicted"/>
<protein>
    <recommendedName>
        <fullName evidence="4">MmpS family membrane protein</fullName>
    </recommendedName>
</protein>
<dbReference type="RefSeq" id="WP_102924827.1">
    <property type="nucleotide sequence ID" value="NZ_LJSN01000003.1"/>
</dbReference>
<dbReference type="InterPro" id="IPR038468">
    <property type="entry name" value="MmpS_C"/>
</dbReference>
<gene>
    <name evidence="2" type="ORF">AOB60_22110</name>
</gene>
<sequence length="155" mass="16966">MSSQARRRSRGTLYLALCGLVLACLGFGAALWAQDHTTWFKRLRGGNAWSLTYQGDAVGGQGSALTIRYRFNPDSFKPAHRIEQLGRTHLPWSVHALVNTGEVARVEVEPEGHTVATCRILLDDVRVVAEGKSPAPGRPAVCDVTTSSTPEKWPR</sequence>
<feature type="compositionally biased region" description="Polar residues" evidence="1">
    <location>
        <begin position="144"/>
        <end position="155"/>
    </location>
</feature>
<evidence type="ECO:0000256" key="1">
    <source>
        <dbReference type="SAM" id="MobiDB-lite"/>
    </source>
</evidence>
<dbReference type="Proteomes" id="UP000236047">
    <property type="component" value="Unassembled WGS sequence"/>
</dbReference>
<dbReference type="Gene3D" id="2.60.40.2880">
    <property type="entry name" value="MmpS1-5, C-terminal soluble domain"/>
    <property type="match status" value="1"/>
</dbReference>
<dbReference type="PROSITE" id="PS51257">
    <property type="entry name" value="PROKAR_LIPOPROTEIN"/>
    <property type="match status" value="1"/>
</dbReference>
<evidence type="ECO:0000313" key="2">
    <source>
        <dbReference type="EMBL" id="PNE37103.1"/>
    </source>
</evidence>
<dbReference type="AlphaFoldDB" id="A0A2N8P7V6"/>
<organism evidence="2 3">
    <name type="scientific">Streptomyces noursei</name>
    <name type="common">Streptomyces albulus</name>
    <dbReference type="NCBI Taxonomy" id="1971"/>
    <lineage>
        <taxon>Bacteria</taxon>
        <taxon>Bacillati</taxon>
        <taxon>Actinomycetota</taxon>
        <taxon>Actinomycetes</taxon>
        <taxon>Kitasatosporales</taxon>
        <taxon>Streptomycetaceae</taxon>
        <taxon>Streptomyces</taxon>
    </lineage>
</organism>
<keyword evidence="3" id="KW-1185">Reference proteome</keyword>